<protein>
    <submittedName>
        <fullName evidence="1">Uncharacterized protein</fullName>
    </submittedName>
</protein>
<accession>A0A846MQG6</accession>
<dbReference type="EMBL" id="JAASRN010000002">
    <property type="protein sequence ID" value="NIK73888.1"/>
    <property type="molecule type" value="Genomic_DNA"/>
</dbReference>
<organism evidence="1 2">
    <name type="scientific">Thermonema lapsum</name>
    <dbReference type="NCBI Taxonomy" id="28195"/>
    <lineage>
        <taxon>Bacteria</taxon>
        <taxon>Pseudomonadati</taxon>
        <taxon>Bacteroidota</taxon>
        <taxon>Cytophagia</taxon>
        <taxon>Cytophagales</taxon>
        <taxon>Thermonemataceae</taxon>
        <taxon>Thermonema</taxon>
    </lineage>
</organism>
<gene>
    <name evidence="1" type="ORF">FHS56_001401</name>
</gene>
<keyword evidence="2" id="KW-1185">Reference proteome</keyword>
<evidence type="ECO:0000313" key="2">
    <source>
        <dbReference type="Proteomes" id="UP000537126"/>
    </source>
</evidence>
<dbReference type="RefSeq" id="WP_166919147.1">
    <property type="nucleotide sequence ID" value="NZ_JAASRN010000002.1"/>
</dbReference>
<evidence type="ECO:0000313" key="1">
    <source>
        <dbReference type="EMBL" id="NIK73888.1"/>
    </source>
</evidence>
<dbReference type="Proteomes" id="UP000537126">
    <property type="component" value="Unassembled WGS sequence"/>
</dbReference>
<reference evidence="1 2" key="1">
    <citation type="submission" date="2020-03" db="EMBL/GenBank/DDBJ databases">
        <title>Genomic Encyclopedia of Type Strains, Phase IV (KMG-IV): sequencing the most valuable type-strain genomes for metagenomic binning, comparative biology and taxonomic classification.</title>
        <authorList>
            <person name="Goeker M."/>
        </authorList>
    </citation>
    <scope>NUCLEOTIDE SEQUENCE [LARGE SCALE GENOMIC DNA]</scope>
    <source>
        <strain evidence="1 2">DSM 5718</strain>
    </source>
</reference>
<sequence length="141" mass="15261">MKKVRLNHVVTFLVVILGSMFLLYACNQQEHVAPADSPDASAMQIAEVLETLGESKVMFIGFQQGKPQYAIEEDGFVVGFALAELESQAEEGKAVCRDRNAIDFALCVKKYIEKTGGCVTIGYVGGTWVAVTIACPPELAD</sequence>
<dbReference type="AlphaFoldDB" id="A0A846MQG6"/>
<name>A0A846MQG6_9BACT</name>
<dbReference type="PROSITE" id="PS51257">
    <property type="entry name" value="PROKAR_LIPOPROTEIN"/>
    <property type="match status" value="1"/>
</dbReference>
<proteinExistence type="predicted"/>
<comment type="caution">
    <text evidence="1">The sequence shown here is derived from an EMBL/GenBank/DDBJ whole genome shotgun (WGS) entry which is preliminary data.</text>
</comment>